<dbReference type="SUPFAM" id="SSF51556">
    <property type="entry name" value="Metallo-dependent hydrolases"/>
    <property type="match status" value="1"/>
</dbReference>
<dbReference type="GO" id="GO:0016810">
    <property type="term" value="F:hydrolase activity, acting on carbon-nitrogen (but not peptide) bonds"/>
    <property type="evidence" value="ECO:0007669"/>
    <property type="project" value="InterPro"/>
</dbReference>
<proteinExistence type="predicted"/>
<dbReference type="InterPro" id="IPR011059">
    <property type="entry name" value="Metal-dep_hydrolase_composite"/>
</dbReference>
<dbReference type="Gene3D" id="2.30.40.10">
    <property type="entry name" value="Urease, subunit C, domain 1"/>
    <property type="match status" value="1"/>
</dbReference>
<evidence type="ECO:0008006" key="2">
    <source>
        <dbReference type="Google" id="ProtNLM"/>
    </source>
</evidence>
<protein>
    <recommendedName>
        <fullName evidence="2">Amidohydrolase-related domain-containing protein</fullName>
    </recommendedName>
</protein>
<reference evidence="1" key="1">
    <citation type="submission" date="2018-05" db="EMBL/GenBank/DDBJ databases">
        <authorList>
            <person name="Lanie J.A."/>
            <person name="Ng W.-L."/>
            <person name="Kazmierczak K.M."/>
            <person name="Andrzejewski T.M."/>
            <person name="Davidsen T.M."/>
            <person name="Wayne K.J."/>
            <person name="Tettelin H."/>
            <person name="Glass J.I."/>
            <person name="Rusch D."/>
            <person name="Podicherti R."/>
            <person name="Tsui H.-C.T."/>
            <person name="Winkler M.E."/>
        </authorList>
    </citation>
    <scope>NUCLEOTIDE SEQUENCE</scope>
</reference>
<evidence type="ECO:0000313" key="1">
    <source>
        <dbReference type="EMBL" id="SVB87991.1"/>
    </source>
</evidence>
<dbReference type="EMBL" id="UINC01061911">
    <property type="protein sequence ID" value="SVB87991.1"/>
    <property type="molecule type" value="Genomic_DNA"/>
</dbReference>
<dbReference type="InterPro" id="IPR032466">
    <property type="entry name" value="Metal_Hydrolase"/>
</dbReference>
<organism evidence="1">
    <name type="scientific">marine metagenome</name>
    <dbReference type="NCBI Taxonomy" id="408172"/>
    <lineage>
        <taxon>unclassified sequences</taxon>
        <taxon>metagenomes</taxon>
        <taxon>ecological metagenomes</taxon>
    </lineage>
</organism>
<accession>A0A382HNB8</accession>
<sequence length="369" mass="40711">MPNGTRSDHRHHLVTASTRFVAAALLLAGASIAAAQGVAPAPDRGPDDGAGPFNRLIIRGAIVIDGTGGPPRGPVDIVIEGNRIERIAGIGTPNVPINENRRPQDADYEIDATGMYVLPGFVDIHLHTGGVPKAPEAEYVYKLWMAHGVTTGRGVAFGPMEWSLRERERSARNEIVAPRMFTYDRPGNGWQQGPVRNAEDAREWVSWAAAQGIDGLKLGAHRPDIMAALLDESKKFNLGSTAHLAQTGVAQMNAIDAARLGLETVTHYYGLFEALYDDHDVQPWPVDLNYNDEQHRFGQVGRQWNLIHPQGSAEWKAMLEELLALDVTLDPTMTAYLATRDVMRARTAEWHAKYTLPSLWDYYQPNRTN</sequence>
<dbReference type="AlphaFoldDB" id="A0A382HNB8"/>
<name>A0A382HNB8_9ZZZZ</name>
<dbReference type="Gene3D" id="3.20.20.140">
    <property type="entry name" value="Metal-dependent hydrolases"/>
    <property type="match status" value="1"/>
</dbReference>
<feature type="non-terminal residue" evidence="1">
    <location>
        <position position="369"/>
    </location>
</feature>
<dbReference type="SUPFAM" id="SSF51338">
    <property type="entry name" value="Composite domain of metallo-dependent hydrolases"/>
    <property type="match status" value="1"/>
</dbReference>
<gene>
    <name evidence="1" type="ORF">METZ01_LOCUS240845</name>
</gene>